<evidence type="ECO:0000313" key="5">
    <source>
        <dbReference type="Proteomes" id="UP000254337"/>
    </source>
</evidence>
<dbReference type="AlphaFoldDB" id="A0A346AWJ1"/>
<evidence type="ECO:0000259" key="3">
    <source>
        <dbReference type="Pfam" id="PF03358"/>
    </source>
</evidence>
<dbReference type="EMBL" id="CP029462">
    <property type="protein sequence ID" value="AXL20234.1"/>
    <property type="molecule type" value="Genomic_DNA"/>
</dbReference>
<sequence>MKVVLLNGSRREAGCTYTALSVVADVLKENGVDAEIIHAVPTDDVVKAVAEKVKEADGLVVGSPVYWASPSGEIISFMDKLAGAAGSALIHKPAAAVASARRAGTTATLDVLNKYFAYHQMPIVSSNYWNVVHGNTPDEVKQDAEGMQIMRVLGRNMAWLLKCIEAGKTAGITAPETEAKVMTNFIR</sequence>
<accession>A0A346AWJ1</accession>
<name>A0A346AWJ1_9FIRM</name>
<dbReference type="Pfam" id="PF03358">
    <property type="entry name" value="FMN_red"/>
    <property type="match status" value="1"/>
</dbReference>
<dbReference type="KEGG" id="meg:DKB62_00855"/>
<reference evidence="4 5" key="1">
    <citation type="submission" date="2018-05" db="EMBL/GenBank/DDBJ databases">
        <title>Complete genome sequence of Megasphaera sp. AJH120T, isolated from the ceca of a chicken.</title>
        <authorList>
            <person name="Maki J."/>
            <person name="Looft T."/>
        </authorList>
    </citation>
    <scope>NUCLEOTIDE SEQUENCE [LARGE SCALE GENOMIC DNA]</scope>
    <source>
        <strain evidence="4 5">AJH120</strain>
    </source>
</reference>
<dbReference type="Proteomes" id="UP000254337">
    <property type="component" value="Chromosome"/>
</dbReference>
<evidence type="ECO:0000256" key="1">
    <source>
        <dbReference type="ARBA" id="ARBA00022630"/>
    </source>
</evidence>
<proteinExistence type="predicted"/>
<dbReference type="SUPFAM" id="SSF52218">
    <property type="entry name" value="Flavoproteins"/>
    <property type="match status" value="1"/>
</dbReference>
<organism evidence="4 5">
    <name type="scientific">Megasphaera stantonii</name>
    <dbReference type="NCBI Taxonomy" id="2144175"/>
    <lineage>
        <taxon>Bacteria</taxon>
        <taxon>Bacillati</taxon>
        <taxon>Bacillota</taxon>
        <taxon>Negativicutes</taxon>
        <taxon>Veillonellales</taxon>
        <taxon>Veillonellaceae</taxon>
        <taxon>Megasphaera</taxon>
    </lineage>
</organism>
<evidence type="ECO:0000313" key="4">
    <source>
        <dbReference type="EMBL" id="AXL20234.1"/>
    </source>
</evidence>
<keyword evidence="1" id="KW-0285">Flavoprotein</keyword>
<protein>
    <submittedName>
        <fullName evidence="4">Flavodoxin family protein</fullName>
    </submittedName>
</protein>
<dbReference type="InterPro" id="IPR051796">
    <property type="entry name" value="ISF_SsuE-like"/>
</dbReference>
<dbReference type="PANTHER" id="PTHR43278">
    <property type="entry name" value="NAD(P)H-DEPENDENT FMN-CONTAINING OXIDOREDUCTASE YWQN-RELATED"/>
    <property type="match status" value="1"/>
</dbReference>
<dbReference type="Gene3D" id="3.40.50.360">
    <property type="match status" value="1"/>
</dbReference>
<dbReference type="OrthoDB" id="9790975at2"/>
<dbReference type="InterPro" id="IPR029039">
    <property type="entry name" value="Flavoprotein-like_sf"/>
</dbReference>
<feature type="domain" description="NADPH-dependent FMN reductase-like" evidence="3">
    <location>
        <begin position="1"/>
        <end position="135"/>
    </location>
</feature>
<dbReference type="InterPro" id="IPR005025">
    <property type="entry name" value="FMN_Rdtase-like_dom"/>
</dbReference>
<evidence type="ECO:0000256" key="2">
    <source>
        <dbReference type="ARBA" id="ARBA00022643"/>
    </source>
</evidence>
<dbReference type="PANTHER" id="PTHR43278:SF4">
    <property type="entry name" value="NAD(P)H-DEPENDENT FMN-CONTAINING OXIDOREDUCTASE YWQN-RELATED"/>
    <property type="match status" value="1"/>
</dbReference>
<dbReference type="RefSeq" id="WP_095628916.1">
    <property type="nucleotide sequence ID" value="NZ_CALYAU010000016.1"/>
</dbReference>
<gene>
    <name evidence="4" type="ORF">DKB62_00855</name>
</gene>
<dbReference type="GO" id="GO:0016491">
    <property type="term" value="F:oxidoreductase activity"/>
    <property type="evidence" value="ECO:0007669"/>
    <property type="project" value="InterPro"/>
</dbReference>
<keyword evidence="2" id="KW-0288">FMN</keyword>
<keyword evidence="5" id="KW-1185">Reference proteome</keyword>